<dbReference type="PROSITE" id="PS51257">
    <property type="entry name" value="PROKAR_LIPOPROTEIN"/>
    <property type="match status" value="1"/>
</dbReference>
<evidence type="ECO:0008006" key="3">
    <source>
        <dbReference type="Google" id="ProtNLM"/>
    </source>
</evidence>
<keyword evidence="2" id="KW-1185">Reference proteome</keyword>
<dbReference type="AlphaFoldDB" id="A0A1G9Q223"/>
<proteinExistence type="predicted"/>
<gene>
    <name evidence="1" type="ORF">SAMN05421813_10562</name>
</gene>
<sequence length="127" mass="13845">MKKILIFAGFILTMVIGMSGCYKDTIIPEGAIDPDGPPQSVSFSKDLAPIFNTKCALSGCHVSGAHKPYLATAIAYQEVVNGGFVNTIVPKESKLYKMINGEMKEYIPSASDRQKVYDWIRNGAPNN</sequence>
<evidence type="ECO:0000313" key="2">
    <source>
        <dbReference type="Proteomes" id="UP000199226"/>
    </source>
</evidence>
<accession>A0A1G9Q223</accession>
<dbReference type="OrthoDB" id="1524994at2"/>
<dbReference type="STRING" id="990371.SAMN05421813_10562"/>
<evidence type="ECO:0000313" key="1">
    <source>
        <dbReference type="EMBL" id="SDM04375.1"/>
    </source>
</evidence>
<name>A0A1G9Q223_9SPHI</name>
<reference evidence="2" key="1">
    <citation type="submission" date="2016-10" db="EMBL/GenBank/DDBJ databases">
        <authorList>
            <person name="Varghese N."/>
            <person name="Submissions S."/>
        </authorList>
    </citation>
    <scope>NUCLEOTIDE SEQUENCE [LARGE SCALE GENOMIC DNA]</scope>
    <source>
        <strain evidence="2">DSM 24536</strain>
    </source>
</reference>
<dbReference type="Proteomes" id="UP000199226">
    <property type="component" value="Unassembled WGS sequence"/>
</dbReference>
<protein>
    <recommendedName>
        <fullName evidence="3">Cytochrome c domain-containing protein</fullName>
    </recommendedName>
</protein>
<dbReference type="EMBL" id="FNHH01000005">
    <property type="protein sequence ID" value="SDM04375.1"/>
    <property type="molecule type" value="Genomic_DNA"/>
</dbReference>
<organism evidence="1 2">
    <name type="scientific">Daejeonella rubra</name>
    <dbReference type="NCBI Taxonomy" id="990371"/>
    <lineage>
        <taxon>Bacteria</taxon>
        <taxon>Pseudomonadati</taxon>
        <taxon>Bacteroidota</taxon>
        <taxon>Sphingobacteriia</taxon>
        <taxon>Sphingobacteriales</taxon>
        <taxon>Sphingobacteriaceae</taxon>
        <taxon>Daejeonella</taxon>
    </lineage>
</organism>
<dbReference type="RefSeq" id="WP_090701298.1">
    <property type="nucleotide sequence ID" value="NZ_FNHH01000005.1"/>
</dbReference>